<feature type="binding site" evidence="11">
    <location>
        <position position="125"/>
    </location>
    <ligand>
        <name>Zn(2+)</name>
        <dbReference type="ChEBI" id="CHEBI:29105"/>
        <note>catalytic</note>
    </ligand>
</feature>
<dbReference type="PIRSF" id="PIRSF001415">
    <property type="entry name" value="Porphbilin_synth"/>
    <property type="match status" value="1"/>
</dbReference>
<evidence type="ECO:0000313" key="16">
    <source>
        <dbReference type="Proteomes" id="UP000554766"/>
    </source>
</evidence>
<dbReference type="Pfam" id="PF00490">
    <property type="entry name" value="ALAD"/>
    <property type="match status" value="1"/>
</dbReference>
<feature type="binding site" evidence="10">
    <location>
        <position position="323"/>
    </location>
    <ligand>
        <name>5-aminolevulinate</name>
        <dbReference type="ChEBI" id="CHEBI:356416"/>
        <label>2</label>
    </ligand>
</feature>
<dbReference type="UniPathway" id="UPA00251">
    <property type="reaction ID" value="UER00318"/>
</dbReference>
<evidence type="ECO:0000256" key="8">
    <source>
        <dbReference type="ARBA" id="ARBA00047651"/>
    </source>
</evidence>
<evidence type="ECO:0000256" key="1">
    <source>
        <dbReference type="ARBA" id="ARBA00004694"/>
    </source>
</evidence>
<evidence type="ECO:0000256" key="14">
    <source>
        <dbReference type="RuleBase" id="RU004161"/>
    </source>
</evidence>
<dbReference type="OMA" id="YQMDYAN"/>
<dbReference type="EMBL" id="JAAVJF010000004">
    <property type="protein sequence ID" value="NYR16112.1"/>
    <property type="molecule type" value="Genomic_DNA"/>
</dbReference>
<dbReference type="InterPro" id="IPR001731">
    <property type="entry name" value="ALAD"/>
</dbReference>
<evidence type="ECO:0000256" key="2">
    <source>
        <dbReference type="ARBA" id="ARBA00008055"/>
    </source>
</evidence>
<reference evidence="15 16" key="1">
    <citation type="journal article" date="2020" name="Nat. Commun.">
        <title>The structures of two archaeal type IV pili illuminate evolutionary relationships.</title>
        <authorList>
            <person name="Wang F."/>
            <person name="Baquero D.P."/>
            <person name="Su Z."/>
            <person name="Beltran L.C."/>
            <person name="Prangishvili D."/>
            <person name="Krupovic M."/>
            <person name="Egelman E.H."/>
        </authorList>
    </citation>
    <scope>NUCLEOTIDE SEQUENCE [LARGE SCALE GENOMIC DNA]</scope>
    <source>
        <strain evidence="15 16">2GA</strain>
    </source>
</reference>
<keyword evidence="11" id="KW-0479">Metal-binding</keyword>
<dbReference type="SMART" id="SM01004">
    <property type="entry name" value="ALAD"/>
    <property type="match status" value="1"/>
</dbReference>
<dbReference type="PANTHER" id="PTHR11458:SF0">
    <property type="entry name" value="DELTA-AMINOLEVULINIC ACID DEHYDRATASE"/>
    <property type="match status" value="1"/>
</dbReference>
<feature type="binding site" evidence="10">
    <location>
        <position position="214"/>
    </location>
    <ligand>
        <name>5-aminolevulinate</name>
        <dbReference type="ChEBI" id="CHEBI:356416"/>
        <label>1</label>
    </ligand>
</feature>
<dbReference type="RefSeq" id="WP_011901696.1">
    <property type="nucleotide sequence ID" value="NZ_JAAVJF010000004.1"/>
</dbReference>
<comment type="caution">
    <text evidence="15">The sequence shown here is derived from an EMBL/GenBank/DDBJ whole genome shotgun (WGS) entry which is preliminary data.</text>
</comment>
<dbReference type="GO" id="GO:0004655">
    <property type="term" value="F:porphobilinogen synthase activity"/>
    <property type="evidence" value="ECO:0007669"/>
    <property type="project" value="UniProtKB-EC"/>
</dbReference>
<evidence type="ECO:0000256" key="6">
    <source>
        <dbReference type="ARBA" id="ARBA00023239"/>
    </source>
</evidence>
<evidence type="ECO:0000256" key="13">
    <source>
        <dbReference type="RuleBase" id="RU000515"/>
    </source>
</evidence>
<dbReference type="GO" id="GO:0005829">
    <property type="term" value="C:cytosol"/>
    <property type="evidence" value="ECO:0007669"/>
    <property type="project" value="TreeGrafter"/>
</dbReference>
<evidence type="ECO:0000256" key="3">
    <source>
        <dbReference type="ARBA" id="ARBA00012053"/>
    </source>
</evidence>
<keyword evidence="11" id="KW-0862">Zinc</keyword>
<organism evidence="15 16">
    <name type="scientific">Pyrobaculum arsenaticum</name>
    <dbReference type="NCBI Taxonomy" id="121277"/>
    <lineage>
        <taxon>Archaea</taxon>
        <taxon>Thermoproteota</taxon>
        <taxon>Thermoprotei</taxon>
        <taxon>Thermoproteales</taxon>
        <taxon>Thermoproteaceae</taxon>
        <taxon>Pyrobaculum</taxon>
    </lineage>
</organism>
<dbReference type="CDD" id="cd00384">
    <property type="entry name" value="ALAD_PBGS"/>
    <property type="match status" value="1"/>
</dbReference>
<keyword evidence="5" id="KW-0350">Heme biosynthesis</keyword>
<evidence type="ECO:0000256" key="7">
    <source>
        <dbReference type="ARBA" id="ARBA00023244"/>
    </source>
</evidence>
<accession>A0A7L4PBJ2</accession>
<evidence type="ECO:0000256" key="9">
    <source>
        <dbReference type="PIRSR" id="PIRSR001415-1"/>
    </source>
</evidence>
<dbReference type="PROSITE" id="PS00169">
    <property type="entry name" value="D_ALA_DEHYDRATASE"/>
    <property type="match status" value="1"/>
</dbReference>
<dbReference type="AlphaFoldDB" id="A0A7L4PBJ2"/>
<feature type="binding site" evidence="11">
    <location>
        <position position="135"/>
    </location>
    <ligand>
        <name>Zn(2+)</name>
        <dbReference type="ChEBI" id="CHEBI:29105"/>
        <note>catalytic</note>
    </ligand>
</feature>
<evidence type="ECO:0000313" key="15">
    <source>
        <dbReference type="EMBL" id="NYR16112.1"/>
    </source>
</evidence>
<evidence type="ECO:0000256" key="11">
    <source>
        <dbReference type="PIRSR" id="PIRSR001415-3"/>
    </source>
</evidence>
<dbReference type="GO" id="GO:0008270">
    <property type="term" value="F:zinc ion binding"/>
    <property type="evidence" value="ECO:0007669"/>
    <property type="project" value="TreeGrafter"/>
</dbReference>
<feature type="active site" description="Schiff-base intermediate with substrate" evidence="9">
    <location>
        <position position="257"/>
    </location>
</feature>
<feature type="binding site" evidence="10">
    <location>
        <position position="284"/>
    </location>
    <ligand>
        <name>5-aminolevulinate</name>
        <dbReference type="ChEBI" id="CHEBI:356416"/>
        <label>2</label>
    </ligand>
</feature>
<dbReference type="EC" id="4.2.1.24" evidence="3 13"/>
<evidence type="ECO:0000256" key="10">
    <source>
        <dbReference type="PIRSR" id="PIRSR001415-2"/>
    </source>
</evidence>
<feature type="binding site" evidence="12">
    <location>
        <position position="242"/>
    </location>
    <ligand>
        <name>Mg(2+)</name>
        <dbReference type="ChEBI" id="CHEBI:18420"/>
    </ligand>
</feature>
<comment type="pathway">
    <text evidence="1">Porphyrin-containing compound metabolism; protoporphyrin-IX biosynthesis; coproporphyrinogen-III from 5-aminolevulinate: step 1/4.</text>
</comment>
<comment type="similarity">
    <text evidence="2 14">Belongs to the ALAD family.</text>
</comment>
<feature type="active site" description="Schiff-base intermediate with substrate" evidence="9">
    <location>
        <position position="204"/>
    </location>
</feature>
<dbReference type="SUPFAM" id="SSF51569">
    <property type="entry name" value="Aldolase"/>
    <property type="match status" value="1"/>
</dbReference>
<dbReference type="PANTHER" id="PTHR11458">
    <property type="entry name" value="DELTA-AMINOLEVULINIC ACID DEHYDRATASE"/>
    <property type="match status" value="1"/>
</dbReference>
<keyword evidence="6 13" id="KW-0456">Lyase</keyword>
<keyword evidence="12" id="KW-0460">Magnesium</keyword>
<protein>
    <recommendedName>
        <fullName evidence="4 13">Delta-aminolevulinic acid dehydratase</fullName>
        <ecNumber evidence="3 13">4.2.1.24</ecNumber>
    </recommendedName>
</protein>
<keyword evidence="16" id="KW-1185">Reference proteome</keyword>
<evidence type="ECO:0000256" key="5">
    <source>
        <dbReference type="ARBA" id="ARBA00023133"/>
    </source>
</evidence>
<dbReference type="GeneID" id="5055067"/>
<evidence type="ECO:0000256" key="4">
    <source>
        <dbReference type="ARBA" id="ARBA00020771"/>
    </source>
</evidence>
<comment type="catalytic activity">
    <reaction evidence="8 13">
        <text>2 5-aminolevulinate = porphobilinogen + 2 H2O + H(+)</text>
        <dbReference type="Rhea" id="RHEA:24064"/>
        <dbReference type="ChEBI" id="CHEBI:15377"/>
        <dbReference type="ChEBI" id="CHEBI:15378"/>
        <dbReference type="ChEBI" id="CHEBI:58126"/>
        <dbReference type="ChEBI" id="CHEBI:356416"/>
        <dbReference type="EC" id="4.2.1.24"/>
    </reaction>
</comment>
<feature type="binding site" evidence="11">
    <location>
        <position position="127"/>
    </location>
    <ligand>
        <name>Zn(2+)</name>
        <dbReference type="ChEBI" id="CHEBI:29105"/>
        <note>catalytic</note>
    </ligand>
</feature>
<dbReference type="Proteomes" id="UP000554766">
    <property type="component" value="Unassembled WGS sequence"/>
</dbReference>
<dbReference type="NCBIfam" id="NF006762">
    <property type="entry name" value="PRK09283.1"/>
    <property type="match status" value="1"/>
</dbReference>
<dbReference type="InterPro" id="IPR030656">
    <property type="entry name" value="ALAD_AS"/>
</dbReference>
<dbReference type="GO" id="GO:0006782">
    <property type="term" value="P:protoporphyrinogen IX biosynthetic process"/>
    <property type="evidence" value="ECO:0007669"/>
    <property type="project" value="UniProtKB-UniPathway"/>
</dbReference>
<keyword evidence="7 13" id="KW-0627">Porphyrin biosynthesis</keyword>
<dbReference type="InterPro" id="IPR013785">
    <property type="entry name" value="Aldolase_TIM"/>
</dbReference>
<dbReference type="Gene3D" id="3.20.20.70">
    <property type="entry name" value="Aldolase class I"/>
    <property type="match status" value="1"/>
</dbReference>
<feature type="binding site" evidence="10">
    <location>
        <position position="226"/>
    </location>
    <ligand>
        <name>5-aminolevulinate</name>
        <dbReference type="ChEBI" id="CHEBI:356416"/>
        <label>1</label>
    </ligand>
</feature>
<sequence length="338" mass="37577">MHVRFPQHRPRRLRASKLIRDAVAETSLDPSDFIYPIFVKPSGEKEQIPSMPGQYRWPVGDELTRHVEEALALGVNKVILFGVVPDELKDSAGSPGYDPHGVVPNAIRLLKQTFGDKLLVFADVCLCEYTDHGHCGIVRERRGRWYVDNDETIKLYAKEAVTYADAGADFVAPSGMMDGQVAEIRKALDAHGFHDVGIMAYSAKYASAFYGPFRVAAASAPKFGDRRTYQMDPRNAYEAVKEVMLDLEEGADIVMVKPALAYLDVIRLVKTHYPWAPLAAYNVSGEYSMVKAAASLGYVDERIVTLEILTAIKRAGAQLILTYHALEAARWLKEGVPF</sequence>
<proteinExistence type="inferred from homology"/>
<gene>
    <name evidence="15" type="primary">hemB</name>
    <name evidence="15" type="ORF">HC235_09260</name>
</gene>
<comment type="subunit">
    <text evidence="13">Homooctamer.</text>
</comment>
<dbReference type="FunFam" id="3.20.20.70:FF:000019">
    <property type="entry name" value="Delta-aminolevulinic acid dehydratase"/>
    <property type="match status" value="1"/>
</dbReference>
<dbReference type="PRINTS" id="PR00144">
    <property type="entry name" value="DALDHYDRTASE"/>
</dbReference>
<name>A0A7L4PBJ2_9CREN</name>
<evidence type="ECO:0000256" key="12">
    <source>
        <dbReference type="PIRSR" id="PIRSR001415-5"/>
    </source>
</evidence>